<dbReference type="Gene3D" id="3.40.630.190">
    <property type="entry name" value="LCP protein"/>
    <property type="match status" value="1"/>
</dbReference>
<evidence type="ECO:0000256" key="1">
    <source>
        <dbReference type="ARBA" id="ARBA00006068"/>
    </source>
</evidence>
<proteinExistence type="inferred from homology"/>
<keyword evidence="5" id="KW-1185">Reference proteome</keyword>
<dbReference type="RefSeq" id="WP_158421265.1">
    <property type="nucleotide sequence ID" value="NZ_JAOQJL010000011.1"/>
</dbReference>
<keyword evidence="2" id="KW-0472">Membrane</keyword>
<reference evidence="4 5" key="1">
    <citation type="journal article" date="2021" name="ISME Commun">
        <title>Automated analysis of genomic sequences facilitates high-throughput and comprehensive description of bacteria.</title>
        <authorList>
            <person name="Hitch T.C.A."/>
        </authorList>
    </citation>
    <scope>NUCLEOTIDE SEQUENCE [LARGE SCALE GENOMIC DNA]</scope>
    <source>
        <strain evidence="4 5">Sanger_23</strain>
    </source>
</reference>
<dbReference type="PROSITE" id="PS51257">
    <property type="entry name" value="PROKAR_LIPOPROTEIN"/>
    <property type="match status" value="1"/>
</dbReference>
<dbReference type="InterPro" id="IPR004474">
    <property type="entry name" value="LytR_CpsA_psr"/>
</dbReference>
<organism evidence="4 5">
    <name type="scientific">Blautia ammoniilytica</name>
    <dbReference type="NCBI Taxonomy" id="2981782"/>
    <lineage>
        <taxon>Bacteria</taxon>
        <taxon>Bacillati</taxon>
        <taxon>Bacillota</taxon>
        <taxon>Clostridia</taxon>
        <taxon>Lachnospirales</taxon>
        <taxon>Lachnospiraceae</taxon>
        <taxon>Blautia</taxon>
    </lineage>
</organism>
<feature type="domain" description="Cell envelope-related transcriptional attenuator" evidence="3">
    <location>
        <begin position="94"/>
        <end position="243"/>
    </location>
</feature>
<accession>A0ABT2TSL2</accession>
<dbReference type="Pfam" id="PF03816">
    <property type="entry name" value="LytR_cpsA_psr"/>
    <property type="match status" value="1"/>
</dbReference>
<gene>
    <name evidence="4" type="ORF">OCV61_07365</name>
</gene>
<keyword evidence="2" id="KW-1133">Transmembrane helix</keyword>
<protein>
    <submittedName>
        <fullName evidence="4">LCP family protein</fullName>
    </submittedName>
</protein>
<dbReference type="EMBL" id="JAOQJL010000011">
    <property type="protein sequence ID" value="MCU6765234.1"/>
    <property type="molecule type" value="Genomic_DNA"/>
</dbReference>
<comment type="similarity">
    <text evidence="1">Belongs to the LytR/CpsA/Psr (LCP) family.</text>
</comment>
<dbReference type="PANTHER" id="PTHR33392:SF6">
    <property type="entry name" value="POLYISOPRENYL-TEICHOIC ACID--PEPTIDOGLYCAN TEICHOIC ACID TRANSFERASE TAGU"/>
    <property type="match status" value="1"/>
</dbReference>
<dbReference type="PANTHER" id="PTHR33392">
    <property type="entry name" value="POLYISOPRENYL-TEICHOIC ACID--PEPTIDOGLYCAN TEICHOIC ACID TRANSFERASE TAGU"/>
    <property type="match status" value="1"/>
</dbReference>
<sequence length="335" mass="37742">MTRYRKKSEIKRIYAKIGIFIAILAAGFAIISCILGMADRQSLKNTVQKNEDNKILYQGTAYVPRGNLETYLFAGIDDPGKVEQISEYDGSGQCDVLILLVRDRSTDQCQMVTIDRNTITPVQSLEDDGSYISTDDMQISLAHAMSLDHITRAENTVQAVSTLLNGARIDYYAMVNMGAIQTVNDLVGGVTVTIQDDFTGVDDSLKKGETVTLTGSQAEHFIRGRMTMKDDDTNQNRMARQTQYEDGFKTAFRQKCKEDNTFPLQMYHVLEDYMTTNINAKKFSRLSLLLTDGREVGRLSIDGKYGVDDSDWQTFVPDENSLEQVILTLFYEKQK</sequence>
<evidence type="ECO:0000259" key="3">
    <source>
        <dbReference type="Pfam" id="PF03816"/>
    </source>
</evidence>
<evidence type="ECO:0000313" key="4">
    <source>
        <dbReference type="EMBL" id="MCU6765234.1"/>
    </source>
</evidence>
<dbReference type="Proteomes" id="UP001652409">
    <property type="component" value="Unassembled WGS sequence"/>
</dbReference>
<keyword evidence="2" id="KW-0812">Transmembrane</keyword>
<evidence type="ECO:0000313" key="5">
    <source>
        <dbReference type="Proteomes" id="UP001652409"/>
    </source>
</evidence>
<name>A0ABT2TSL2_9FIRM</name>
<dbReference type="InterPro" id="IPR050922">
    <property type="entry name" value="LytR/CpsA/Psr_CW_biosynth"/>
</dbReference>
<comment type="caution">
    <text evidence="4">The sequence shown here is derived from an EMBL/GenBank/DDBJ whole genome shotgun (WGS) entry which is preliminary data.</text>
</comment>
<feature type="transmembrane region" description="Helical" evidence="2">
    <location>
        <begin position="13"/>
        <end position="38"/>
    </location>
</feature>
<evidence type="ECO:0000256" key="2">
    <source>
        <dbReference type="SAM" id="Phobius"/>
    </source>
</evidence>